<evidence type="ECO:0000313" key="3">
    <source>
        <dbReference type="Proteomes" id="UP000030901"/>
    </source>
</evidence>
<keyword evidence="1" id="KW-0812">Transmembrane</keyword>
<keyword evidence="3" id="KW-1185">Reference proteome</keyword>
<feature type="transmembrane region" description="Helical" evidence="1">
    <location>
        <begin position="284"/>
        <end position="304"/>
    </location>
</feature>
<dbReference type="Pfam" id="PF08238">
    <property type="entry name" value="Sel1"/>
    <property type="match status" value="1"/>
</dbReference>
<name>A0A0A7S1Y0_FRIPE</name>
<dbReference type="InterPro" id="IPR050767">
    <property type="entry name" value="Sel1_AlgK"/>
</dbReference>
<dbReference type="STRING" id="1267021.FPB0191_01011"/>
<accession>A0A0A7S1Y0</accession>
<organism evidence="2 3">
    <name type="scientific">Frischella perrara</name>
    <dbReference type="NCBI Taxonomy" id="1267021"/>
    <lineage>
        <taxon>Bacteria</taxon>
        <taxon>Pseudomonadati</taxon>
        <taxon>Pseudomonadota</taxon>
        <taxon>Gammaproteobacteria</taxon>
        <taxon>Orbales</taxon>
        <taxon>Orbaceae</taxon>
        <taxon>Frischella</taxon>
    </lineage>
</organism>
<dbReference type="InterPro" id="IPR006597">
    <property type="entry name" value="Sel1-like"/>
</dbReference>
<reference evidence="2 3" key="1">
    <citation type="journal article" date="2014" name="Appl. Environ. Microbiol.">
        <title>Gut symbionts from distinct hosts exhibit genotoxic activity via divergent colibactin biosynthetic pathways.</title>
        <authorList>
            <person name="Engel P."/>
            <person name="Vizcaino M.I."/>
            <person name="Crawford J.M."/>
        </authorList>
    </citation>
    <scope>NUCLEOTIDE SEQUENCE [LARGE SCALE GENOMIC DNA]</scope>
    <source>
        <strain evidence="2 3">PEB0191</strain>
    </source>
</reference>
<dbReference type="RefSeq" id="WP_039104431.1">
    <property type="nucleotide sequence ID" value="NZ_CP009056.1"/>
</dbReference>
<dbReference type="KEGG" id="fpp:FPB0191_01011"/>
<dbReference type="EMBL" id="CP009056">
    <property type="protein sequence ID" value="AJA44837.1"/>
    <property type="molecule type" value="Genomic_DNA"/>
</dbReference>
<keyword evidence="1" id="KW-0472">Membrane</keyword>
<dbReference type="PANTHER" id="PTHR11102:SF160">
    <property type="entry name" value="ERAD-ASSOCIATED E3 UBIQUITIN-PROTEIN LIGASE COMPONENT HRD3"/>
    <property type="match status" value="1"/>
</dbReference>
<dbReference type="AlphaFoldDB" id="A0A0A7S1Y0"/>
<dbReference type="SMART" id="SM00671">
    <property type="entry name" value="SEL1"/>
    <property type="match status" value="1"/>
</dbReference>
<dbReference type="SUPFAM" id="SSF81901">
    <property type="entry name" value="HCP-like"/>
    <property type="match status" value="1"/>
</dbReference>
<evidence type="ECO:0000313" key="2">
    <source>
        <dbReference type="EMBL" id="AJA44837.1"/>
    </source>
</evidence>
<proteinExistence type="predicted"/>
<sequence>MSFQQCIDSAIKEKEIFFIGEKLPSDWYEGFILWEKIAQTGDPKALFNIAYCYFTGEGTSKDINKAIEYYEKSAQNGFPDAYYHIYNKLKNIDEKTALECLEKGVINGSLLSKQSIENARSTYQYHEKWKIYNKYYTAIQESISKNNIQKIKNVIAKAKQEGVGDWFEEIEYGIQLKAKIYYQTVMKQSIKDIIYHSDGGSSHTYNYDCYDKCKVKLYNPTNKPIEYWCLNELGIINPKQKKTIYGITHNASSGCIQVNYTIYQKDNPRYSSFSLPNQRIKKTYGIFSKILKTIAFFIIIIMIVRCNFHI</sequence>
<dbReference type="Gene3D" id="1.25.40.10">
    <property type="entry name" value="Tetratricopeptide repeat domain"/>
    <property type="match status" value="1"/>
</dbReference>
<keyword evidence="1" id="KW-1133">Transmembrane helix</keyword>
<dbReference type="InterPro" id="IPR011990">
    <property type="entry name" value="TPR-like_helical_dom_sf"/>
</dbReference>
<evidence type="ECO:0000256" key="1">
    <source>
        <dbReference type="SAM" id="Phobius"/>
    </source>
</evidence>
<dbReference type="Proteomes" id="UP000030901">
    <property type="component" value="Chromosome"/>
</dbReference>
<dbReference type="PANTHER" id="PTHR11102">
    <property type="entry name" value="SEL-1-LIKE PROTEIN"/>
    <property type="match status" value="1"/>
</dbReference>
<dbReference type="HOGENOM" id="CLU_896454_0_0_6"/>
<protein>
    <submittedName>
        <fullName evidence="2">Sel1 repeat protein</fullName>
    </submittedName>
</protein>
<gene>
    <name evidence="2" type="ORF">FPB0191_01011</name>
</gene>
<dbReference type="OrthoDB" id="9792653at2"/>